<keyword evidence="4" id="KW-0540">Nuclease</keyword>
<keyword evidence="6" id="KW-0378">Hydrolase</keyword>
<evidence type="ECO:0000259" key="9">
    <source>
        <dbReference type="Pfam" id="PF26138"/>
    </source>
</evidence>
<evidence type="ECO:0008006" key="12">
    <source>
        <dbReference type="Google" id="ProtNLM"/>
    </source>
</evidence>
<comment type="caution">
    <text evidence="10">The sequence shown here is derived from an EMBL/GenBank/DDBJ whole genome shotgun (WGS) entry which is preliminary data.</text>
</comment>
<evidence type="ECO:0000259" key="8">
    <source>
        <dbReference type="Pfam" id="PF13359"/>
    </source>
</evidence>
<protein>
    <recommendedName>
        <fullName evidence="12">DDE Tnp4 domain-containing protein</fullName>
    </recommendedName>
</protein>
<sequence length="328" mass="37336">MVCYRPTTRNKQIAAFLMVTAAGAAATSQRRRPFLSGIFIGQMWLEDMLKGRNERFRRMFGMNKRVFHGLVQELSNTCGLKDSRYVSAEEKVAIFLHTMVSTCSNRELQEHFQRGGDTILHYFNQVLNMLCGAFYHKYVKLPSTDIPEEISSNPKFSGYFDDCIGAIDGCHFHACVSADAIPHFRNCKGFISQNVLAGCTFGMEFCYMLSRWEGSTADGQGKIYLADAGFPSCDVLLVPYRGVHYHMKEPRDPKELYNLRHAQLRNVIERIFGVDKRRFKILTVAPEYPFQTQVKLPPAAAALHNFIHRLDPTDNAEKLNHIFNAATD</sequence>
<dbReference type="GO" id="GO:0004518">
    <property type="term" value="F:nuclease activity"/>
    <property type="evidence" value="ECO:0007669"/>
    <property type="project" value="UniProtKB-KW"/>
</dbReference>
<dbReference type="InterPro" id="IPR045249">
    <property type="entry name" value="HARBI1-like"/>
</dbReference>
<evidence type="ECO:0000256" key="5">
    <source>
        <dbReference type="ARBA" id="ARBA00022723"/>
    </source>
</evidence>
<comment type="cofactor">
    <cofactor evidence="1">
        <name>a divalent metal cation</name>
        <dbReference type="ChEBI" id="CHEBI:60240"/>
    </cofactor>
</comment>
<dbReference type="Pfam" id="PF26138">
    <property type="entry name" value="DUF8040"/>
    <property type="match status" value="1"/>
</dbReference>
<dbReference type="PANTHER" id="PTHR22930:SF259">
    <property type="entry name" value="OS08G0106900 PROTEIN"/>
    <property type="match status" value="1"/>
</dbReference>
<gene>
    <name evidence="10" type="ORF">D9758_012403</name>
</gene>
<reference evidence="10 11" key="1">
    <citation type="journal article" date="2020" name="ISME J.">
        <title>Uncovering the hidden diversity of litter-decomposition mechanisms in mushroom-forming fungi.</title>
        <authorList>
            <person name="Floudas D."/>
            <person name="Bentzer J."/>
            <person name="Ahren D."/>
            <person name="Johansson T."/>
            <person name="Persson P."/>
            <person name="Tunlid A."/>
        </authorList>
    </citation>
    <scope>NUCLEOTIDE SEQUENCE [LARGE SCALE GENOMIC DNA]</scope>
    <source>
        <strain evidence="10 11">CBS 291.85</strain>
    </source>
</reference>
<keyword evidence="5" id="KW-0479">Metal-binding</keyword>
<evidence type="ECO:0000256" key="2">
    <source>
        <dbReference type="ARBA" id="ARBA00004123"/>
    </source>
</evidence>
<dbReference type="GO" id="GO:0046872">
    <property type="term" value="F:metal ion binding"/>
    <property type="evidence" value="ECO:0007669"/>
    <property type="project" value="UniProtKB-KW"/>
</dbReference>
<evidence type="ECO:0000256" key="4">
    <source>
        <dbReference type="ARBA" id="ARBA00022722"/>
    </source>
</evidence>
<dbReference type="Pfam" id="PF13359">
    <property type="entry name" value="DDE_Tnp_4"/>
    <property type="match status" value="1"/>
</dbReference>
<accession>A0A8H5D6K3</accession>
<dbReference type="AlphaFoldDB" id="A0A8H5D6K3"/>
<evidence type="ECO:0000313" key="10">
    <source>
        <dbReference type="EMBL" id="KAF5354500.1"/>
    </source>
</evidence>
<dbReference type="GO" id="GO:0016787">
    <property type="term" value="F:hydrolase activity"/>
    <property type="evidence" value="ECO:0007669"/>
    <property type="project" value="UniProtKB-KW"/>
</dbReference>
<dbReference type="Proteomes" id="UP000559256">
    <property type="component" value="Unassembled WGS sequence"/>
</dbReference>
<keyword evidence="11" id="KW-1185">Reference proteome</keyword>
<evidence type="ECO:0000256" key="1">
    <source>
        <dbReference type="ARBA" id="ARBA00001968"/>
    </source>
</evidence>
<evidence type="ECO:0000256" key="7">
    <source>
        <dbReference type="ARBA" id="ARBA00023242"/>
    </source>
</evidence>
<evidence type="ECO:0000256" key="3">
    <source>
        <dbReference type="ARBA" id="ARBA00006958"/>
    </source>
</evidence>
<dbReference type="InterPro" id="IPR058353">
    <property type="entry name" value="DUF8040"/>
</dbReference>
<comment type="subcellular location">
    <subcellularLocation>
        <location evidence="2">Nucleus</location>
    </subcellularLocation>
</comment>
<dbReference type="GO" id="GO:0005634">
    <property type="term" value="C:nucleus"/>
    <property type="evidence" value="ECO:0007669"/>
    <property type="project" value="UniProtKB-SubCell"/>
</dbReference>
<keyword evidence="7" id="KW-0539">Nucleus</keyword>
<dbReference type="InterPro" id="IPR027806">
    <property type="entry name" value="HARBI1_dom"/>
</dbReference>
<feature type="domain" description="DUF8040" evidence="9">
    <location>
        <begin position="39"/>
        <end position="131"/>
    </location>
</feature>
<organism evidence="10 11">
    <name type="scientific">Tetrapyrgos nigripes</name>
    <dbReference type="NCBI Taxonomy" id="182062"/>
    <lineage>
        <taxon>Eukaryota</taxon>
        <taxon>Fungi</taxon>
        <taxon>Dikarya</taxon>
        <taxon>Basidiomycota</taxon>
        <taxon>Agaricomycotina</taxon>
        <taxon>Agaricomycetes</taxon>
        <taxon>Agaricomycetidae</taxon>
        <taxon>Agaricales</taxon>
        <taxon>Marasmiineae</taxon>
        <taxon>Marasmiaceae</taxon>
        <taxon>Tetrapyrgos</taxon>
    </lineage>
</organism>
<evidence type="ECO:0000256" key="6">
    <source>
        <dbReference type="ARBA" id="ARBA00022801"/>
    </source>
</evidence>
<evidence type="ECO:0000313" key="11">
    <source>
        <dbReference type="Proteomes" id="UP000559256"/>
    </source>
</evidence>
<proteinExistence type="inferred from homology"/>
<dbReference type="EMBL" id="JAACJM010000059">
    <property type="protein sequence ID" value="KAF5354500.1"/>
    <property type="molecule type" value="Genomic_DNA"/>
</dbReference>
<dbReference type="PANTHER" id="PTHR22930">
    <property type="match status" value="1"/>
</dbReference>
<dbReference type="OrthoDB" id="2430314at2759"/>
<comment type="similarity">
    <text evidence="3">Belongs to the HARBI1 family.</text>
</comment>
<name>A0A8H5D6K3_9AGAR</name>
<feature type="domain" description="DDE Tnp4" evidence="8">
    <location>
        <begin position="220"/>
        <end position="305"/>
    </location>
</feature>